<feature type="domain" description="PDZ" evidence="6">
    <location>
        <begin position="400"/>
        <end position="492"/>
    </location>
</feature>
<keyword evidence="5" id="KW-0812">Transmembrane</keyword>
<evidence type="ECO:0000256" key="4">
    <source>
        <dbReference type="SAM" id="MobiDB-lite"/>
    </source>
</evidence>
<gene>
    <name evidence="7" type="ORF">GCM10009755_04810</name>
</gene>
<proteinExistence type="inferred from homology"/>
<protein>
    <submittedName>
        <fullName evidence="7">Trypsin-like peptidase domain-containing protein</fullName>
    </submittedName>
</protein>
<organism evidence="7 8">
    <name type="scientific">Brevibacterium samyangense</name>
    <dbReference type="NCBI Taxonomy" id="366888"/>
    <lineage>
        <taxon>Bacteria</taxon>
        <taxon>Bacillati</taxon>
        <taxon>Actinomycetota</taxon>
        <taxon>Actinomycetes</taxon>
        <taxon>Micrococcales</taxon>
        <taxon>Brevibacteriaceae</taxon>
        <taxon>Brevibacterium</taxon>
    </lineage>
</organism>
<comment type="similarity">
    <text evidence="1">Belongs to the peptidase S1C family.</text>
</comment>
<dbReference type="PROSITE" id="PS50106">
    <property type="entry name" value="PDZ"/>
    <property type="match status" value="1"/>
</dbReference>
<dbReference type="PANTHER" id="PTHR43343:SF3">
    <property type="entry name" value="PROTEASE DO-LIKE 8, CHLOROPLASTIC"/>
    <property type="match status" value="1"/>
</dbReference>
<keyword evidence="5" id="KW-1133">Transmembrane helix</keyword>
<feature type="transmembrane region" description="Helical" evidence="5">
    <location>
        <begin position="137"/>
        <end position="159"/>
    </location>
</feature>
<sequence length="505" mass="49218">MNTPDLPQRPDHAPRPGWPEAPGSRPEAPTGSEAPRPEGQPSPGSAGQGRPDAFGRTNAFGRPAPQYPGAFGAESGPAAPDAPGAPGTSGTSAPEGPGGFGTGGTGGFGTGGPGEPNGPAGGASADRRRRGPGWGGVLSIALVAALLGGGIGAGASYVMSDSGPTTSFGNPAPAGKDSPDTVAADGLDWTEVARNASPSVVAIQVGVGGRLAGQGSGFVYDAENGYVITNNHVVAEADTAGGAVQVVLAGGGTVNAEIVGRDPETDIAVIRLAQVPEGVPALQAGDSSGLEVGDPVMALGNPLGLADTVTTGIVSALNRPVTTTNVGENATEQEVALTITSAIQTDAAINPGNSGGPLVNAAGEVIGVNSSAATLQDQSSGGQGGSIGIGFAIPIAQATNIADQLIENGTATHPFLGVTISEGRTEIDGISRSSALVAGVEDGSAAAQAGIEKGDHVVAVNGTAVNSLVSLQALIRSHAVGETVTITVVRGDRTLDLDATLPADS</sequence>
<dbReference type="Pfam" id="PF13365">
    <property type="entry name" value="Trypsin_2"/>
    <property type="match status" value="1"/>
</dbReference>
<feature type="compositionally biased region" description="Low complexity" evidence="4">
    <location>
        <begin position="72"/>
        <end position="95"/>
    </location>
</feature>
<evidence type="ECO:0000256" key="3">
    <source>
        <dbReference type="ARBA" id="ARBA00022801"/>
    </source>
</evidence>
<evidence type="ECO:0000256" key="1">
    <source>
        <dbReference type="ARBA" id="ARBA00010541"/>
    </source>
</evidence>
<dbReference type="SMART" id="SM00228">
    <property type="entry name" value="PDZ"/>
    <property type="match status" value="1"/>
</dbReference>
<dbReference type="PRINTS" id="PR00834">
    <property type="entry name" value="PROTEASES2C"/>
</dbReference>
<evidence type="ECO:0000313" key="8">
    <source>
        <dbReference type="Proteomes" id="UP001500755"/>
    </source>
</evidence>
<feature type="compositionally biased region" description="Gly residues" evidence="4">
    <location>
        <begin position="96"/>
        <end position="121"/>
    </location>
</feature>
<evidence type="ECO:0000259" key="6">
    <source>
        <dbReference type="PROSITE" id="PS50106"/>
    </source>
</evidence>
<evidence type="ECO:0000313" key="7">
    <source>
        <dbReference type="EMBL" id="GAA2000115.1"/>
    </source>
</evidence>
<keyword evidence="3" id="KW-0378">Hydrolase</keyword>
<dbReference type="Gene3D" id="2.30.42.10">
    <property type="match status" value="1"/>
</dbReference>
<dbReference type="EMBL" id="BAAANO010000005">
    <property type="protein sequence ID" value="GAA2000115.1"/>
    <property type="molecule type" value="Genomic_DNA"/>
</dbReference>
<keyword evidence="5" id="KW-0472">Membrane</keyword>
<dbReference type="InterPro" id="IPR043504">
    <property type="entry name" value="Peptidase_S1_PA_chymotrypsin"/>
</dbReference>
<dbReference type="InterPro" id="IPR036034">
    <property type="entry name" value="PDZ_sf"/>
</dbReference>
<dbReference type="Gene3D" id="2.40.10.10">
    <property type="entry name" value="Trypsin-like serine proteases"/>
    <property type="match status" value="2"/>
</dbReference>
<accession>A0ABP5EJH5</accession>
<comment type="caution">
    <text evidence="7">The sequence shown here is derived from an EMBL/GenBank/DDBJ whole genome shotgun (WGS) entry which is preliminary data.</text>
</comment>
<dbReference type="InterPro" id="IPR009003">
    <property type="entry name" value="Peptidase_S1_PA"/>
</dbReference>
<dbReference type="SUPFAM" id="SSF50156">
    <property type="entry name" value="PDZ domain-like"/>
    <property type="match status" value="1"/>
</dbReference>
<feature type="region of interest" description="Disordered" evidence="4">
    <location>
        <begin position="1"/>
        <end position="129"/>
    </location>
</feature>
<evidence type="ECO:0000256" key="2">
    <source>
        <dbReference type="ARBA" id="ARBA00022670"/>
    </source>
</evidence>
<reference evidence="8" key="1">
    <citation type="journal article" date="2019" name="Int. J. Syst. Evol. Microbiol.">
        <title>The Global Catalogue of Microorganisms (GCM) 10K type strain sequencing project: providing services to taxonomists for standard genome sequencing and annotation.</title>
        <authorList>
            <consortium name="The Broad Institute Genomics Platform"/>
            <consortium name="The Broad Institute Genome Sequencing Center for Infectious Disease"/>
            <person name="Wu L."/>
            <person name="Ma J."/>
        </authorList>
    </citation>
    <scope>NUCLEOTIDE SEQUENCE [LARGE SCALE GENOMIC DNA]</scope>
    <source>
        <strain evidence="8">JCM 14546</strain>
    </source>
</reference>
<dbReference type="InterPro" id="IPR051201">
    <property type="entry name" value="Chloro_Bact_Ser_Proteases"/>
</dbReference>
<dbReference type="Pfam" id="PF13180">
    <property type="entry name" value="PDZ_2"/>
    <property type="match status" value="1"/>
</dbReference>
<keyword evidence="2" id="KW-0645">Protease</keyword>
<dbReference type="InterPro" id="IPR001940">
    <property type="entry name" value="Peptidase_S1C"/>
</dbReference>
<dbReference type="SUPFAM" id="SSF50494">
    <property type="entry name" value="Trypsin-like serine proteases"/>
    <property type="match status" value="1"/>
</dbReference>
<dbReference type="RefSeq" id="WP_344306642.1">
    <property type="nucleotide sequence ID" value="NZ_BAAANO010000005.1"/>
</dbReference>
<dbReference type="Proteomes" id="UP001500755">
    <property type="component" value="Unassembled WGS sequence"/>
</dbReference>
<keyword evidence="8" id="KW-1185">Reference proteome</keyword>
<evidence type="ECO:0000256" key="5">
    <source>
        <dbReference type="SAM" id="Phobius"/>
    </source>
</evidence>
<name>A0ABP5EJH5_9MICO</name>
<dbReference type="PANTHER" id="PTHR43343">
    <property type="entry name" value="PEPTIDASE S12"/>
    <property type="match status" value="1"/>
</dbReference>
<dbReference type="InterPro" id="IPR001478">
    <property type="entry name" value="PDZ"/>
</dbReference>